<feature type="compositionally biased region" description="Polar residues" evidence="1">
    <location>
        <begin position="215"/>
        <end position="235"/>
    </location>
</feature>
<evidence type="ECO:0000313" key="2">
    <source>
        <dbReference type="EMBL" id="PUU80750.1"/>
    </source>
</evidence>
<accession>A0A2T6ZZ68</accession>
<dbReference type="Proteomes" id="UP000244722">
    <property type="component" value="Unassembled WGS sequence"/>
</dbReference>
<gene>
    <name evidence="2" type="ORF">B9Z19DRAFT_1123097</name>
</gene>
<protein>
    <submittedName>
        <fullName evidence="2">Uncharacterized protein</fullName>
    </submittedName>
</protein>
<evidence type="ECO:0000256" key="1">
    <source>
        <dbReference type="SAM" id="MobiDB-lite"/>
    </source>
</evidence>
<sequence>MTRSRKRRRSDMDPGGQGNQYPQNKCRKGTSQRSRPGRRLDSNSPLGFRKSRGDSRSRSRYDRHSPQRVLTDSYRPHLDSYRPRPIFRPPPSWDSYRPDSSGSSNSRAATNKPVTRRAEDSVGYRGRSPPRRCRQREASDQPSLGRVTRKPLPDGRDRNGFLNDARSRSPRSRDHANGPVGSQRFRDGSRRSPLNARKRISVEVRNGRPGDNTKARNISESSLGKNTSVTSQPDTNVPDLRGSEGSRDDTSYPSDSRAISNQSVYSQGEGVSGGLEKSGVLPILRFAIPIPKLEPSDFLPESRSEDRGLYLKAGTPGEICVWKPESASTTSPNDSNWRTADFTPSIRELVHGRARQAKNRASAALLPENVPLFKPKTRPGHLRPQKPKFRGTLQEYYQMLSDKKEKKDRDDETTLSTSSSEEDDPNLSSSSDEEEDYDPNTLRNPQMLGLDPPQPKSQWRTPPGIETQAKSKNGLLSKDSRYASAPSESTNKTPLVEAKNGPSLARAQVDSENSTLTKDTLGAGSLPNGGTQSIAPIKKLAIARGKQLRPELVQAMARLRASASQSVDPGRECAGGPLPVASEGLHATAPEISSRASEKEGVLDAPNKE</sequence>
<feature type="compositionally biased region" description="Basic and acidic residues" evidence="1">
    <location>
        <begin position="241"/>
        <end position="250"/>
    </location>
</feature>
<feature type="compositionally biased region" description="Basic and acidic residues" evidence="1">
    <location>
        <begin position="51"/>
        <end position="65"/>
    </location>
</feature>
<feature type="region of interest" description="Disordered" evidence="1">
    <location>
        <begin position="368"/>
        <end position="534"/>
    </location>
</feature>
<dbReference type="AlphaFoldDB" id="A0A2T6ZZ68"/>
<comment type="caution">
    <text evidence="2">The sequence shown here is derived from an EMBL/GenBank/DDBJ whole genome shotgun (WGS) entry which is preliminary data.</text>
</comment>
<feature type="region of interest" description="Disordered" evidence="1">
    <location>
        <begin position="1"/>
        <end position="273"/>
    </location>
</feature>
<feature type="compositionally biased region" description="Basic and acidic residues" evidence="1">
    <location>
        <begin position="596"/>
        <end position="609"/>
    </location>
</feature>
<feature type="compositionally biased region" description="Polar residues" evidence="1">
    <location>
        <begin position="251"/>
        <end position="266"/>
    </location>
</feature>
<keyword evidence="3" id="KW-1185">Reference proteome</keyword>
<reference evidence="2 3" key="1">
    <citation type="submission" date="2017-04" db="EMBL/GenBank/DDBJ databases">
        <title>Draft genome sequence of Tuber borchii Vittad., a whitish edible truffle.</title>
        <authorList>
            <consortium name="DOE Joint Genome Institute"/>
            <person name="Murat C."/>
            <person name="Kuo A."/>
            <person name="Barry K.W."/>
            <person name="Clum A."/>
            <person name="Dockter R.B."/>
            <person name="Fauchery L."/>
            <person name="Iotti M."/>
            <person name="Kohler A."/>
            <person name="Labutti K."/>
            <person name="Lindquist E.A."/>
            <person name="Lipzen A."/>
            <person name="Ohm R.A."/>
            <person name="Wang M."/>
            <person name="Grigoriev I.V."/>
            <person name="Zambonelli A."/>
            <person name="Martin F.M."/>
        </authorList>
    </citation>
    <scope>NUCLEOTIDE SEQUENCE [LARGE SCALE GENOMIC DNA]</scope>
    <source>
        <strain evidence="2 3">Tbo3840</strain>
    </source>
</reference>
<organism evidence="2 3">
    <name type="scientific">Tuber borchii</name>
    <name type="common">White truffle</name>
    <dbReference type="NCBI Taxonomy" id="42251"/>
    <lineage>
        <taxon>Eukaryota</taxon>
        <taxon>Fungi</taxon>
        <taxon>Dikarya</taxon>
        <taxon>Ascomycota</taxon>
        <taxon>Pezizomycotina</taxon>
        <taxon>Pezizomycetes</taxon>
        <taxon>Pezizales</taxon>
        <taxon>Tuberaceae</taxon>
        <taxon>Tuber</taxon>
    </lineage>
</organism>
<feature type="compositionally biased region" description="Polar residues" evidence="1">
    <location>
        <begin position="98"/>
        <end position="113"/>
    </location>
</feature>
<feature type="compositionally biased region" description="Basic and acidic residues" evidence="1">
    <location>
        <begin position="151"/>
        <end position="176"/>
    </location>
</feature>
<feature type="compositionally biased region" description="Basic and acidic residues" evidence="1">
    <location>
        <begin position="401"/>
        <end position="412"/>
    </location>
</feature>
<feature type="region of interest" description="Disordered" evidence="1">
    <location>
        <begin position="563"/>
        <end position="609"/>
    </location>
</feature>
<feature type="compositionally biased region" description="Acidic residues" evidence="1">
    <location>
        <begin position="420"/>
        <end position="438"/>
    </location>
</feature>
<evidence type="ECO:0000313" key="3">
    <source>
        <dbReference type="Proteomes" id="UP000244722"/>
    </source>
</evidence>
<proteinExistence type="predicted"/>
<dbReference type="EMBL" id="NESQ01000058">
    <property type="protein sequence ID" value="PUU80750.1"/>
    <property type="molecule type" value="Genomic_DNA"/>
</dbReference>
<feature type="compositionally biased region" description="Basic and acidic residues" evidence="1">
    <location>
        <begin position="200"/>
        <end position="214"/>
    </location>
</feature>
<name>A0A2T6ZZ68_TUBBO</name>
<feature type="compositionally biased region" description="Basic residues" evidence="1">
    <location>
        <begin position="375"/>
        <end position="389"/>
    </location>
</feature>